<accession>E1YG56</accession>
<proteinExistence type="predicted"/>
<evidence type="ECO:0008006" key="2">
    <source>
        <dbReference type="Google" id="ProtNLM"/>
    </source>
</evidence>
<name>E1YG56_9BACT</name>
<protein>
    <recommendedName>
        <fullName evidence="2">AB hydrolase-1 domain-containing protein</fullName>
    </recommendedName>
</protein>
<dbReference type="Gene3D" id="3.40.50.1820">
    <property type="entry name" value="alpha/beta hydrolase"/>
    <property type="match status" value="1"/>
</dbReference>
<dbReference type="Pfam" id="PF05728">
    <property type="entry name" value="UPF0227"/>
    <property type="match status" value="1"/>
</dbReference>
<dbReference type="InterPro" id="IPR029058">
    <property type="entry name" value="AB_hydrolase_fold"/>
</dbReference>
<sequence length="158" mass="17885">MLPTRVFIHGLESSSQGKKGVFFKKIYPDMIIETFSGGFDKRMLKLNAVLNEKDDLVIVGSSYGGLMATVFACRNLSNVRKLILLAPALNYMPVDFYPEKSLDIPVCIYHGNRDEVIPHIPVHKIAIKIFSNLIWNLVDDDHSLNNTTFSLNWDILLC</sequence>
<evidence type="ECO:0000313" key="1">
    <source>
        <dbReference type="EMBL" id="CBX29550.1"/>
    </source>
</evidence>
<dbReference type="SUPFAM" id="SSF53474">
    <property type="entry name" value="alpha/beta-Hydrolases"/>
    <property type="match status" value="1"/>
</dbReference>
<organism evidence="1">
    <name type="scientific">uncultured Desulfobacterium sp</name>
    <dbReference type="NCBI Taxonomy" id="201089"/>
    <lineage>
        <taxon>Bacteria</taxon>
        <taxon>Pseudomonadati</taxon>
        <taxon>Thermodesulfobacteriota</taxon>
        <taxon>Desulfobacteria</taxon>
        <taxon>Desulfobacterales</taxon>
        <taxon>Desulfobacteriaceae</taxon>
        <taxon>Desulfobacterium</taxon>
        <taxon>environmental samples</taxon>
    </lineage>
</organism>
<dbReference type="EMBL" id="FR695872">
    <property type="protein sequence ID" value="CBX29550.1"/>
    <property type="molecule type" value="Genomic_DNA"/>
</dbReference>
<dbReference type="InterPro" id="IPR008886">
    <property type="entry name" value="UPF0227/Esterase_YqiA"/>
</dbReference>
<gene>
    <name evidence="1" type="ORF">N47_J05310</name>
</gene>
<reference evidence="1" key="1">
    <citation type="journal article" date="2011" name="Environ. Microbiol.">
        <title>Genomic insights into the metabolic potential of the polycyclic aromatic hydrocarbon degrading sulfate-reducing Deltaproteobacterium N47.</title>
        <authorList>
            <person name="Bergmann F."/>
            <person name="Selesi D."/>
            <person name="Weinmaier T."/>
            <person name="Tischler P."/>
            <person name="Rattei T."/>
            <person name="Meckenstock R.U."/>
        </authorList>
    </citation>
    <scope>NUCLEOTIDE SEQUENCE</scope>
</reference>
<dbReference type="AlphaFoldDB" id="E1YG56"/>